<keyword evidence="9" id="KW-0406">Ion transport</keyword>
<evidence type="ECO:0000256" key="16">
    <source>
        <dbReference type="RuleBase" id="RU003357"/>
    </source>
</evidence>
<dbReference type="SUPFAM" id="SSF56935">
    <property type="entry name" value="Porins"/>
    <property type="match status" value="1"/>
</dbReference>
<evidence type="ECO:0000313" key="20">
    <source>
        <dbReference type="EMBL" id="NHZ36455.1"/>
    </source>
</evidence>
<keyword evidence="5" id="KW-0410">Iron transport</keyword>
<keyword evidence="4 14" id="KW-1134">Transmembrane beta strand</keyword>
<evidence type="ECO:0000256" key="15">
    <source>
        <dbReference type="PROSITE-ProRule" id="PRU10144"/>
    </source>
</evidence>
<evidence type="ECO:0000259" key="19">
    <source>
        <dbReference type="Pfam" id="PF07715"/>
    </source>
</evidence>
<keyword evidence="8" id="KW-0408">Iron</keyword>
<evidence type="ECO:0000256" key="14">
    <source>
        <dbReference type="PROSITE-ProRule" id="PRU01360"/>
    </source>
</evidence>
<evidence type="ECO:0000256" key="12">
    <source>
        <dbReference type="ARBA" id="ARBA00023170"/>
    </source>
</evidence>
<dbReference type="PANTHER" id="PTHR32552">
    <property type="entry name" value="FERRICHROME IRON RECEPTOR-RELATED"/>
    <property type="match status" value="1"/>
</dbReference>
<evidence type="ECO:0000256" key="5">
    <source>
        <dbReference type="ARBA" id="ARBA00022496"/>
    </source>
</evidence>
<keyword evidence="3 14" id="KW-0813">Transport</keyword>
<keyword evidence="11 14" id="KW-0472">Membrane</keyword>
<name>A0ABX0LPU9_9BURK</name>
<protein>
    <submittedName>
        <fullName evidence="20">TonB-dependent siderophore receptor</fullName>
    </submittedName>
</protein>
<evidence type="ECO:0000256" key="7">
    <source>
        <dbReference type="ARBA" id="ARBA00022729"/>
    </source>
</evidence>
<comment type="caution">
    <text evidence="20">The sequence shown here is derived from an EMBL/GenBank/DDBJ whole genome shotgun (WGS) entry which is preliminary data.</text>
</comment>
<dbReference type="Proteomes" id="UP000785613">
    <property type="component" value="Unassembled WGS sequence"/>
</dbReference>
<evidence type="ECO:0000256" key="2">
    <source>
        <dbReference type="ARBA" id="ARBA00009810"/>
    </source>
</evidence>
<evidence type="ECO:0000256" key="11">
    <source>
        <dbReference type="ARBA" id="ARBA00023136"/>
    </source>
</evidence>
<evidence type="ECO:0000256" key="8">
    <source>
        <dbReference type="ARBA" id="ARBA00023004"/>
    </source>
</evidence>
<keyword evidence="21" id="KW-1185">Reference proteome</keyword>
<reference evidence="20 21" key="1">
    <citation type="submission" date="2019-09" db="EMBL/GenBank/DDBJ databases">
        <title>Taxonomy of Antarctic Massilia spp.: description of Massilia rubra sp. nov., Massilia aquatica sp. nov., Massilia mucilaginosa sp. nov., Massilia frigida sp. nov. isolated from streams, lakes and regoliths.</title>
        <authorList>
            <person name="Holochova P."/>
            <person name="Sedlacek I."/>
            <person name="Kralova S."/>
            <person name="Maslanova I."/>
            <person name="Busse H.-J."/>
            <person name="Stankova E."/>
            <person name="Vrbovska V."/>
            <person name="Kovarovic V."/>
            <person name="Bartak M."/>
            <person name="Svec P."/>
            <person name="Pantucek R."/>
        </authorList>
    </citation>
    <scope>NUCLEOTIDE SEQUENCE [LARGE SCALE GENOMIC DNA]</scope>
    <source>
        <strain evidence="20 21">CCM 8692</strain>
    </source>
</reference>
<dbReference type="CDD" id="cd01347">
    <property type="entry name" value="ligand_gated_channel"/>
    <property type="match status" value="1"/>
</dbReference>
<dbReference type="InterPro" id="IPR036942">
    <property type="entry name" value="Beta-barrel_TonB_sf"/>
</dbReference>
<evidence type="ECO:0000256" key="4">
    <source>
        <dbReference type="ARBA" id="ARBA00022452"/>
    </source>
</evidence>
<evidence type="ECO:0000256" key="3">
    <source>
        <dbReference type="ARBA" id="ARBA00022448"/>
    </source>
</evidence>
<comment type="subcellular location">
    <subcellularLocation>
        <location evidence="1 14">Cell outer membrane</location>
        <topology evidence="1 14">Multi-pass membrane protein</topology>
    </subcellularLocation>
</comment>
<gene>
    <name evidence="20" type="ORF">F0185_23105</name>
</gene>
<keyword evidence="13 14" id="KW-0998">Cell outer membrane</keyword>
<evidence type="ECO:0000313" key="21">
    <source>
        <dbReference type="Proteomes" id="UP000785613"/>
    </source>
</evidence>
<dbReference type="Pfam" id="PF00593">
    <property type="entry name" value="TonB_dep_Rec_b-barrel"/>
    <property type="match status" value="1"/>
</dbReference>
<evidence type="ECO:0000256" key="6">
    <source>
        <dbReference type="ARBA" id="ARBA00022692"/>
    </source>
</evidence>
<evidence type="ECO:0000256" key="10">
    <source>
        <dbReference type="ARBA" id="ARBA00023077"/>
    </source>
</evidence>
<feature type="domain" description="TonB-dependent receptor-like beta-barrel" evidence="18">
    <location>
        <begin position="238"/>
        <end position="697"/>
    </location>
</feature>
<sequence length="730" mass="78323">MKLKKLPCALLCLYSPLVVYADDAPPPMQVVVIDSARAPAGSDSTALGSRLDLTLRETPASVEVIDSALIDVRGARSLDEAVRGAVGVTQGGNATSPSQTSSRGFSAGFVSYLYDGSRIAVPTMSARTQDTFNVERIEVLKGPASLMSGDGAIGGAINFVTKRPDRAQAASEAMVSYGSFNTWRLGAGINRPLGETHAVRIDYSHQQTDGHIDRNKQRYDSLALATTSALTRDITLDLSLDLLSDNVNAYQGSPLVPRALAFDPSGAVSDAGGRVIDRRLAFKNYNVDDAVMESDSAWARAKLTWKLAPDWTLRNELSYYTADRSWRNAESYTVSAPRQVVRDLVGVTHDHQVFGNRLDLSYTGKLAGMKHRFAAGAEYSKTRFATQRSFSNGAAAANAALAVDLFDPAYGSYDALSANSALYSGAGNRTNFSTSIPTASLYLEDALWLTDQWTIVAGLRQDRVKLGRRTADLNTGVASAYSQTYDPRSLRIGAVYALDKDLSVYAQHTNASAPVGSGNLLLLSAANAAFELSKGTQSEIGIKQSLFGGSVDYTLALYKIGLDNILSRDAAVPTLTVNSGKQSSRGVELAAAWRPTRQVSINGNVAVLDAQFDQLIEAGNVSRAGNLPPNVAKKTGNLWVDYKVDQLPLKLGAALNYTGERYTNNANTIRMNGFATADVYASWRLGSGDLTLRVRNLGDKLYAGWSGANVNSQVILGAPRSADLTYHARF</sequence>
<feature type="signal peptide" evidence="17">
    <location>
        <begin position="1"/>
        <end position="21"/>
    </location>
</feature>
<dbReference type="InterPro" id="IPR012910">
    <property type="entry name" value="Plug_dom"/>
</dbReference>
<dbReference type="Gene3D" id="2.40.170.20">
    <property type="entry name" value="TonB-dependent receptor, beta-barrel domain"/>
    <property type="match status" value="1"/>
</dbReference>
<keyword evidence="6 14" id="KW-0812">Transmembrane</keyword>
<dbReference type="Pfam" id="PF07715">
    <property type="entry name" value="Plug"/>
    <property type="match status" value="1"/>
</dbReference>
<feature type="domain" description="TonB-dependent receptor plug" evidence="19">
    <location>
        <begin position="55"/>
        <end position="156"/>
    </location>
</feature>
<dbReference type="InterPro" id="IPR000531">
    <property type="entry name" value="Beta-barrel_TonB"/>
</dbReference>
<dbReference type="PANTHER" id="PTHR32552:SF84">
    <property type="entry name" value="TONB-DEPENDENT RECEPTOR-RELATED"/>
    <property type="match status" value="1"/>
</dbReference>
<keyword evidence="7 17" id="KW-0732">Signal</keyword>
<dbReference type="InterPro" id="IPR010105">
    <property type="entry name" value="TonB_sidphr_rcpt"/>
</dbReference>
<dbReference type="RefSeq" id="WP_167228502.1">
    <property type="nucleotide sequence ID" value="NZ_VUYU01000018.1"/>
</dbReference>
<feature type="short sequence motif" description="TonB C-terminal box" evidence="15">
    <location>
        <begin position="713"/>
        <end position="730"/>
    </location>
</feature>
<proteinExistence type="inferred from homology"/>
<accession>A0ABX0LPU9</accession>
<dbReference type="PROSITE" id="PS01156">
    <property type="entry name" value="TONB_DEPENDENT_REC_2"/>
    <property type="match status" value="1"/>
</dbReference>
<keyword evidence="12 20" id="KW-0675">Receptor</keyword>
<keyword evidence="10 16" id="KW-0798">TonB box</keyword>
<organism evidence="20 21">
    <name type="scientific">Massilia rubra</name>
    <dbReference type="NCBI Taxonomy" id="2607910"/>
    <lineage>
        <taxon>Bacteria</taxon>
        <taxon>Pseudomonadati</taxon>
        <taxon>Pseudomonadota</taxon>
        <taxon>Betaproteobacteria</taxon>
        <taxon>Burkholderiales</taxon>
        <taxon>Oxalobacteraceae</taxon>
        <taxon>Telluria group</taxon>
        <taxon>Massilia</taxon>
    </lineage>
</organism>
<dbReference type="EMBL" id="VUYU01000018">
    <property type="protein sequence ID" value="NHZ36455.1"/>
    <property type="molecule type" value="Genomic_DNA"/>
</dbReference>
<dbReference type="InterPro" id="IPR039426">
    <property type="entry name" value="TonB-dep_rcpt-like"/>
</dbReference>
<evidence type="ECO:0000259" key="18">
    <source>
        <dbReference type="Pfam" id="PF00593"/>
    </source>
</evidence>
<feature type="chain" id="PRO_5045813981" evidence="17">
    <location>
        <begin position="22"/>
        <end position="730"/>
    </location>
</feature>
<evidence type="ECO:0000256" key="1">
    <source>
        <dbReference type="ARBA" id="ARBA00004571"/>
    </source>
</evidence>
<evidence type="ECO:0000256" key="9">
    <source>
        <dbReference type="ARBA" id="ARBA00023065"/>
    </source>
</evidence>
<evidence type="ECO:0000256" key="13">
    <source>
        <dbReference type="ARBA" id="ARBA00023237"/>
    </source>
</evidence>
<dbReference type="InterPro" id="IPR037066">
    <property type="entry name" value="Plug_dom_sf"/>
</dbReference>
<dbReference type="InterPro" id="IPR010917">
    <property type="entry name" value="TonB_rcpt_CS"/>
</dbReference>
<evidence type="ECO:0000256" key="17">
    <source>
        <dbReference type="SAM" id="SignalP"/>
    </source>
</evidence>
<dbReference type="PROSITE" id="PS52016">
    <property type="entry name" value="TONB_DEPENDENT_REC_3"/>
    <property type="match status" value="1"/>
</dbReference>
<dbReference type="NCBIfam" id="TIGR01783">
    <property type="entry name" value="TonB-siderophor"/>
    <property type="match status" value="1"/>
</dbReference>
<comment type="similarity">
    <text evidence="2 14 16">Belongs to the TonB-dependent receptor family.</text>
</comment>
<dbReference type="Gene3D" id="2.170.130.10">
    <property type="entry name" value="TonB-dependent receptor, plug domain"/>
    <property type="match status" value="1"/>
</dbReference>